<feature type="domain" description="YDG" evidence="16">
    <location>
        <begin position="268"/>
        <end position="416"/>
    </location>
</feature>
<evidence type="ECO:0000313" key="18">
    <source>
        <dbReference type="Proteomes" id="UP000826271"/>
    </source>
</evidence>
<dbReference type="PANTHER" id="PTHR14140:SF27">
    <property type="entry name" value="OS04G0289800 PROTEIN"/>
    <property type="match status" value="1"/>
</dbReference>
<dbReference type="EC" id="2.3.2.27" evidence="3"/>
<reference evidence="17" key="1">
    <citation type="submission" date="2019-10" db="EMBL/GenBank/DDBJ databases">
        <authorList>
            <person name="Zhang R."/>
            <person name="Pan Y."/>
            <person name="Wang J."/>
            <person name="Ma R."/>
            <person name="Yu S."/>
        </authorList>
    </citation>
    <scope>NUCLEOTIDE SEQUENCE</scope>
    <source>
        <strain evidence="17">LA-IB0</strain>
        <tissue evidence="17">Leaf</tissue>
    </source>
</reference>
<dbReference type="SMART" id="SM00249">
    <property type="entry name" value="PHD"/>
    <property type="match status" value="1"/>
</dbReference>
<dbReference type="Proteomes" id="UP000826271">
    <property type="component" value="Unassembled WGS sequence"/>
</dbReference>
<name>A0AAV6X9L3_9LAMI</name>
<dbReference type="InterPro" id="IPR013083">
    <property type="entry name" value="Znf_RING/FYVE/PHD"/>
</dbReference>
<keyword evidence="4" id="KW-0808">Transferase</keyword>
<keyword evidence="5" id="KW-0479">Metal-binding</keyword>
<dbReference type="Gene3D" id="3.30.40.10">
    <property type="entry name" value="Zinc/RING finger domain, C3HC4 (zinc finger)"/>
    <property type="match status" value="3"/>
</dbReference>
<dbReference type="SMART" id="SM00466">
    <property type="entry name" value="SRA"/>
    <property type="match status" value="1"/>
</dbReference>
<evidence type="ECO:0000256" key="13">
    <source>
        <dbReference type="PROSITE-ProRule" id="PRU00358"/>
    </source>
</evidence>
<accession>A0AAV6X9L3</accession>
<comment type="pathway">
    <text evidence="2">Protein modification; protein ubiquitination.</text>
</comment>
<dbReference type="PROSITE" id="PS00518">
    <property type="entry name" value="ZF_RING_1"/>
    <property type="match status" value="1"/>
</dbReference>
<evidence type="ECO:0000256" key="4">
    <source>
        <dbReference type="ARBA" id="ARBA00022679"/>
    </source>
</evidence>
<evidence type="ECO:0000259" key="15">
    <source>
        <dbReference type="PROSITE" id="PS50089"/>
    </source>
</evidence>
<feature type="region of interest" description="Disordered" evidence="14">
    <location>
        <begin position="578"/>
        <end position="638"/>
    </location>
</feature>
<dbReference type="InterPro" id="IPR027370">
    <property type="entry name" value="Znf-RING_euk"/>
</dbReference>
<dbReference type="InterPro" id="IPR003105">
    <property type="entry name" value="SRA_YDG"/>
</dbReference>
<dbReference type="InterPro" id="IPR015947">
    <property type="entry name" value="PUA-like_sf"/>
</dbReference>
<keyword evidence="10" id="KW-0238">DNA-binding</keyword>
<evidence type="ECO:0000256" key="9">
    <source>
        <dbReference type="ARBA" id="ARBA00022853"/>
    </source>
</evidence>
<dbReference type="PANTHER" id="PTHR14140">
    <property type="entry name" value="E3 UBIQUITIN-PROTEIN LIGASE UHRF-RELATED"/>
    <property type="match status" value="1"/>
</dbReference>
<dbReference type="SUPFAM" id="SSF57850">
    <property type="entry name" value="RING/U-box"/>
    <property type="match status" value="2"/>
</dbReference>
<evidence type="ECO:0000256" key="12">
    <source>
        <dbReference type="PROSITE-ProRule" id="PRU00175"/>
    </source>
</evidence>
<dbReference type="GO" id="GO:0003677">
    <property type="term" value="F:DNA binding"/>
    <property type="evidence" value="ECO:0007669"/>
    <property type="project" value="UniProtKB-KW"/>
</dbReference>
<dbReference type="CDD" id="cd23138">
    <property type="entry name" value="RING-HC_ORTHRUS_rpt1"/>
    <property type="match status" value="1"/>
</dbReference>
<proteinExistence type="predicted"/>
<comment type="subcellular location">
    <subcellularLocation>
        <location evidence="13">Nucleus</location>
    </subcellularLocation>
</comment>
<feature type="domain" description="RING-type" evidence="15">
    <location>
        <begin position="512"/>
        <end position="555"/>
    </location>
</feature>
<dbReference type="GO" id="GO:0016567">
    <property type="term" value="P:protein ubiquitination"/>
    <property type="evidence" value="ECO:0007669"/>
    <property type="project" value="TreeGrafter"/>
</dbReference>
<dbReference type="Pfam" id="PF13445">
    <property type="entry name" value="zf-RING_UBOX"/>
    <property type="match status" value="1"/>
</dbReference>
<dbReference type="InterPro" id="IPR047498">
    <property type="entry name" value="RING-HC_ORTHRUS_rpt1"/>
</dbReference>
<evidence type="ECO:0000256" key="8">
    <source>
        <dbReference type="ARBA" id="ARBA00022833"/>
    </source>
</evidence>
<feature type="region of interest" description="Disordered" evidence="14">
    <location>
        <begin position="92"/>
        <end position="116"/>
    </location>
</feature>
<dbReference type="PROSITE" id="PS01359">
    <property type="entry name" value="ZF_PHD_1"/>
    <property type="match status" value="1"/>
</dbReference>
<evidence type="ECO:0000259" key="16">
    <source>
        <dbReference type="PROSITE" id="PS51015"/>
    </source>
</evidence>
<dbReference type="FunFam" id="3.30.40.10:FF:000665">
    <property type="entry name" value="Predicted protein"/>
    <property type="match status" value="1"/>
</dbReference>
<keyword evidence="11 13" id="KW-0539">Nucleus</keyword>
<keyword evidence="9" id="KW-0156">Chromatin regulator</keyword>
<evidence type="ECO:0000256" key="7">
    <source>
        <dbReference type="ARBA" id="ARBA00022786"/>
    </source>
</evidence>
<comment type="catalytic activity">
    <reaction evidence="1">
        <text>S-ubiquitinyl-[E2 ubiquitin-conjugating enzyme]-L-cysteine + [acceptor protein]-L-lysine = [E2 ubiquitin-conjugating enzyme]-L-cysteine + N(6)-ubiquitinyl-[acceptor protein]-L-lysine.</text>
        <dbReference type="EC" id="2.3.2.27"/>
    </reaction>
</comment>
<feature type="compositionally biased region" description="Acidic residues" evidence="14">
    <location>
        <begin position="579"/>
        <end position="590"/>
    </location>
</feature>
<keyword evidence="18" id="KW-1185">Reference proteome</keyword>
<dbReference type="Pfam" id="PF13920">
    <property type="entry name" value="zf-C3HC4_3"/>
    <property type="match status" value="1"/>
</dbReference>
<dbReference type="PROSITE" id="PS50089">
    <property type="entry name" value="ZF_RING_2"/>
    <property type="match status" value="2"/>
</dbReference>
<evidence type="ECO:0000256" key="1">
    <source>
        <dbReference type="ARBA" id="ARBA00000900"/>
    </source>
</evidence>
<dbReference type="InterPro" id="IPR045134">
    <property type="entry name" value="UHRF1/2-like"/>
</dbReference>
<keyword evidence="8" id="KW-0862">Zinc</keyword>
<feature type="domain" description="RING-type" evidence="15">
    <location>
        <begin position="140"/>
        <end position="179"/>
    </location>
</feature>
<dbReference type="GO" id="GO:0008270">
    <property type="term" value="F:zinc ion binding"/>
    <property type="evidence" value="ECO:0007669"/>
    <property type="project" value="UniProtKB-KW"/>
</dbReference>
<dbReference type="SUPFAM" id="SSF57903">
    <property type="entry name" value="FYVE/PHD zinc finger"/>
    <property type="match status" value="1"/>
</dbReference>
<dbReference type="GO" id="GO:0044027">
    <property type="term" value="P:negative regulation of gene expression via chromosomal CpG island methylation"/>
    <property type="evidence" value="ECO:0007669"/>
    <property type="project" value="TreeGrafter"/>
</dbReference>
<evidence type="ECO:0000256" key="6">
    <source>
        <dbReference type="ARBA" id="ARBA00022771"/>
    </source>
</evidence>
<evidence type="ECO:0000256" key="11">
    <source>
        <dbReference type="ARBA" id="ARBA00023242"/>
    </source>
</evidence>
<dbReference type="GO" id="GO:0061630">
    <property type="term" value="F:ubiquitin protein ligase activity"/>
    <property type="evidence" value="ECO:0007669"/>
    <property type="project" value="UniProtKB-EC"/>
</dbReference>
<protein>
    <recommendedName>
        <fullName evidence="3">RING-type E3 ubiquitin transferase</fullName>
        <ecNumber evidence="3">2.3.2.27</ecNumber>
    </recommendedName>
</protein>
<evidence type="ECO:0000256" key="5">
    <source>
        <dbReference type="ARBA" id="ARBA00022723"/>
    </source>
</evidence>
<dbReference type="Gene3D" id="2.30.280.10">
    <property type="entry name" value="SRA-YDG"/>
    <property type="match status" value="1"/>
</dbReference>
<dbReference type="InterPro" id="IPR001965">
    <property type="entry name" value="Znf_PHD"/>
</dbReference>
<gene>
    <name evidence="17" type="ORF">BUALT_Bualt07G0103100</name>
</gene>
<dbReference type="InterPro" id="IPR017907">
    <property type="entry name" value="Znf_RING_CS"/>
</dbReference>
<evidence type="ECO:0000256" key="10">
    <source>
        <dbReference type="ARBA" id="ARBA00023125"/>
    </source>
</evidence>
<keyword evidence="7" id="KW-0833">Ubl conjugation pathway</keyword>
<comment type="caution">
    <text evidence="17">The sequence shown here is derived from an EMBL/GenBank/DDBJ whole genome shotgun (WGS) entry which is preliminary data.</text>
</comment>
<organism evidence="17 18">
    <name type="scientific">Buddleja alternifolia</name>
    <dbReference type="NCBI Taxonomy" id="168488"/>
    <lineage>
        <taxon>Eukaryota</taxon>
        <taxon>Viridiplantae</taxon>
        <taxon>Streptophyta</taxon>
        <taxon>Embryophyta</taxon>
        <taxon>Tracheophyta</taxon>
        <taxon>Spermatophyta</taxon>
        <taxon>Magnoliopsida</taxon>
        <taxon>eudicotyledons</taxon>
        <taxon>Gunneridae</taxon>
        <taxon>Pentapetalae</taxon>
        <taxon>asterids</taxon>
        <taxon>lamiids</taxon>
        <taxon>Lamiales</taxon>
        <taxon>Scrophulariaceae</taxon>
        <taxon>Buddlejeae</taxon>
        <taxon>Buddleja</taxon>
    </lineage>
</organism>
<dbReference type="InterPro" id="IPR019786">
    <property type="entry name" value="Zinc_finger_PHD-type_CS"/>
</dbReference>
<feature type="compositionally biased region" description="Basic and acidic residues" evidence="14">
    <location>
        <begin position="608"/>
        <end position="617"/>
    </location>
</feature>
<evidence type="ECO:0000256" key="3">
    <source>
        <dbReference type="ARBA" id="ARBA00012483"/>
    </source>
</evidence>
<dbReference type="Pfam" id="PF02182">
    <property type="entry name" value="SAD_SRA"/>
    <property type="match status" value="1"/>
</dbReference>
<dbReference type="FunFam" id="2.30.280.10:FF:000002">
    <property type="entry name" value="E3 ubiquitin-protein ligase ORTHRUS 2"/>
    <property type="match status" value="1"/>
</dbReference>
<dbReference type="InterPro" id="IPR001841">
    <property type="entry name" value="Znf_RING"/>
</dbReference>
<dbReference type="GO" id="GO:0005634">
    <property type="term" value="C:nucleus"/>
    <property type="evidence" value="ECO:0007669"/>
    <property type="project" value="UniProtKB-SubCell"/>
</dbReference>
<dbReference type="InterPro" id="IPR011011">
    <property type="entry name" value="Znf_FYVE_PHD"/>
</dbReference>
<sequence length="638" mass="71510">MEKPSPQLPLNADGICMLCKEMPPEEATLTCVMCATPWHVRCLSVVPETMSSALKFECPDCSGDGLTGAPAPADLEKKDLFARIREIEADDSLSEKEKARKRQQLLSGSDEKGKGIAEIGEETEEKANDILSVLGESFKCCYCMELPERPVTTPCGHNFCLKCFEKWMKQGRKTCAKCRSSIPQKMAIQPHINSTLVAAIRMAKLSRSTTSGGPQIVHRFLHNQDRPDKAFTTERAQKPGMANAASGRIFVTSPKDHFGPISAENDPERNQGVLVGETWTYRAECRQWGIHYLPVGGISGKAHYGSQSVVISGGYEDDEDHGEWFIYTGSGGRDLSGNKRTNKEQSFDQEFKDVNQALRVSCYKGYPVRVVRSEKDKRSPYAPEKGYRYDGVYRVEKCWRKPGIQGFTVCRYLLVRCDNEPAPWTSDEHGDQPRQLPVIGELQQAFDISERAESPSWDYDEERSCWTWKKPPPPSEEKVVQVKPEERENSRKVIRKAQNISMKEKLLKGFTCLICKNVMNQPLTTPCAHNFCKPCLENAFAGQSFSQERVCQNGRKLRSRKNVNRELMEVIEKLQMGLNDDDNGEAEEQAEIGLKRKSCSSDENEETGDSKKSKVDGGEGSNSPSSPLNLHQPINAEA</sequence>
<evidence type="ECO:0000313" key="17">
    <source>
        <dbReference type="EMBL" id="KAG8379574.1"/>
    </source>
</evidence>
<dbReference type="PROSITE" id="PS51015">
    <property type="entry name" value="YDG"/>
    <property type="match status" value="1"/>
</dbReference>
<evidence type="ECO:0000256" key="14">
    <source>
        <dbReference type="SAM" id="MobiDB-lite"/>
    </source>
</evidence>
<dbReference type="InterPro" id="IPR036987">
    <property type="entry name" value="SRA-YDG_sf"/>
</dbReference>
<keyword evidence="6 12" id="KW-0863">Zinc-finger</keyword>
<evidence type="ECO:0000256" key="2">
    <source>
        <dbReference type="ARBA" id="ARBA00004906"/>
    </source>
</evidence>
<dbReference type="SUPFAM" id="SSF88697">
    <property type="entry name" value="PUA domain-like"/>
    <property type="match status" value="1"/>
</dbReference>
<dbReference type="SMART" id="SM00184">
    <property type="entry name" value="RING"/>
    <property type="match status" value="3"/>
</dbReference>
<dbReference type="AlphaFoldDB" id="A0AAV6X9L3"/>
<dbReference type="EMBL" id="WHWC01000007">
    <property type="protein sequence ID" value="KAG8379574.1"/>
    <property type="molecule type" value="Genomic_DNA"/>
</dbReference>